<reference evidence="4" key="1">
    <citation type="submission" date="2021-07" db="EMBL/GenBank/DDBJ databases">
        <authorList>
            <person name="Catto M.A."/>
            <person name="Jacobson A."/>
            <person name="Kennedy G."/>
            <person name="Labadie P."/>
            <person name="Hunt B.G."/>
            <person name="Srinivasan R."/>
        </authorList>
    </citation>
    <scope>NUCLEOTIDE SEQUENCE</scope>
    <source>
        <strain evidence="4">PL_HMW_Pooled</strain>
        <tissue evidence="4">Head</tissue>
    </source>
</reference>
<protein>
    <submittedName>
        <fullName evidence="4">tRNA(Ile)-lysidine synthase</fullName>
    </submittedName>
</protein>
<proteinExistence type="predicted"/>
<keyword evidence="2" id="KW-0479">Metal-binding</keyword>
<comment type="caution">
    <text evidence="4">The sequence shown here is derived from an EMBL/GenBank/DDBJ whole genome shotgun (WGS) entry which is preliminary data.</text>
</comment>
<dbReference type="InterPro" id="IPR027806">
    <property type="entry name" value="HARBI1_dom"/>
</dbReference>
<dbReference type="PANTHER" id="PTHR23080">
    <property type="entry name" value="THAP DOMAIN PROTEIN"/>
    <property type="match status" value="1"/>
</dbReference>
<reference evidence="4" key="2">
    <citation type="journal article" date="2023" name="BMC Genomics">
        <title>Pest status, molecular evolution, and epigenetic factors derived from the genome assembly of Frankliniella fusca, a thysanopteran phytovirus vector.</title>
        <authorList>
            <person name="Catto M.A."/>
            <person name="Labadie P.E."/>
            <person name="Jacobson A.L."/>
            <person name="Kennedy G.G."/>
            <person name="Srinivasan R."/>
            <person name="Hunt B.G."/>
        </authorList>
    </citation>
    <scope>NUCLEOTIDE SEQUENCE</scope>
    <source>
        <strain evidence="4">PL_HMW_Pooled</strain>
    </source>
</reference>
<accession>A0AAE1L5K8</accession>
<sequence length="178" mass="20017">MYPSTRVIVDATEIPIEKPSKPTAQQATFSTYKNTNTLKVLVGANPSGLISFASEAFGGSTSDRQIFERSVLPELCSRGDSIMADREYNVQDIFESKGVAITIPAFLRGKDHLSGSVIMRDRRLASKRVHIERLIGQVKVYHIWTTKLNHCYVQHGSDIFFVCFMLSNFREDIVSRKA</sequence>
<keyword evidence="5" id="KW-1185">Reference proteome</keyword>
<dbReference type="Proteomes" id="UP001219518">
    <property type="component" value="Unassembled WGS sequence"/>
</dbReference>
<evidence type="ECO:0000313" key="4">
    <source>
        <dbReference type="EMBL" id="KAK3907776.1"/>
    </source>
</evidence>
<dbReference type="EMBL" id="JAHWGI010000019">
    <property type="protein sequence ID" value="KAK3907776.1"/>
    <property type="molecule type" value="Genomic_DNA"/>
</dbReference>
<dbReference type="Pfam" id="PF13359">
    <property type="entry name" value="DDE_Tnp_4"/>
    <property type="match status" value="1"/>
</dbReference>
<name>A0AAE1L5K8_9NEOP</name>
<organism evidence="4 5">
    <name type="scientific">Frankliniella fusca</name>
    <dbReference type="NCBI Taxonomy" id="407009"/>
    <lineage>
        <taxon>Eukaryota</taxon>
        <taxon>Metazoa</taxon>
        <taxon>Ecdysozoa</taxon>
        <taxon>Arthropoda</taxon>
        <taxon>Hexapoda</taxon>
        <taxon>Insecta</taxon>
        <taxon>Pterygota</taxon>
        <taxon>Neoptera</taxon>
        <taxon>Paraneoptera</taxon>
        <taxon>Thysanoptera</taxon>
        <taxon>Terebrantia</taxon>
        <taxon>Thripoidea</taxon>
        <taxon>Thripidae</taxon>
        <taxon>Frankliniella</taxon>
    </lineage>
</organism>
<feature type="domain" description="DDE Tnp4" evidence="3">
    <location>
        <begin position="9"/>
        <end position="168"/>
    </location>
</feature>
<gene>
    <name evidence="4" type="ORF">KUF71_018412</name>
</gene>
<evidence type="ECO:0000259" key="3">
    <source>
        <dbReference type="Pfam" id="PF13359"/>
    </source>
</evidence>
<comment type="cofactor">
    <cofactor evidence="1">
        <name>a divalent metal cation</name>
        <dbReference type="ChEBI" id="CHEBI:60240"/>
    </cofactor>
</comment>
<evidence type="ECO:0000256" key="2">
    <source>
        <dbReference type="ARBA" id="ARBA00022723"/>
    </source>
</evidence>
<dbReference type="GO" id="GO:0046872">
    <property type="term" value="F:metal ion binding"/>
    <property type="evidence" value="ECO:0007669"/>
    <property type="project" value="UniProtKB-KW"/>
</dbReference>
<evidence type="ECO:0000313" key="5">
    <source>
        <dbReference type="Proteomes" id="UP001219518"/>
    </source>
</evidence>
<evidence type="ECO:0000256" key="1">
    <source>
        <dbReference type="ARBA" id="ARBA00001968"/>
    </source>
</evidence>
<dbReference type="PANTHER" id="PTHR23080:SF143">
    <property type="entry name" value="SI:DKEY-56D12.4"/>
    <property type="match status" value="1"/>
</dbReference>
<dbReference type="AlphaFoldDB" id="A0AAE1L5K8"/>